<dbReference type="RefSeq" id="WP_114462688.1">
    <property type="nucleotide sequence ID" value="NZ_QPIW01000017.1"/>
</dbReference>
<dbReference type="Pfam" id="PF07687">
    <property type="entry name" value="M20_dimer"/>
    <property type="match status" value="1"/>
</dbReference>
<name>A0A369ICG7_9BACT</name>
<dbReference type="Gene3D" id="3.30.70.360">
    <property type="match status" value="1"/>
</dbReference>
<evidence type="ECO:0000256" key="5">
    <source>
        <dbReference type="SAM" id="SignalP"/>
    </source>
</evidence>
<evidence type="ECO:0000313" key="8">
    <source>
        <dbReference type="Proteomes" id="UP000253141"/>
    </source>
</evidence>
<keyword evidence="5" id="KW-0732">Signal</keyword>
<dbReference type="Gene3D" id="3.40.630.10">
    <property type="entry name" value="Zn peptidases"/>
    <property type="match status" value="1"/>
</dbReference>
<evidence type="ECO:0000256" key="1">
    <source>
        <dbReference type="ARBA" id="ARBA00001947"/>
    </source>
</evidence>
<dbReference type="InterPro" id="IPR011650">
    <property type="entry name" value="Peptidase_M20_dimer"/>
</dbReference>
<dbReference type="OrthoDB" id="9783294at2"/>
<gene>
    <name evidence="7" type="ORF">DVG78_19360</name>
</gene>
<dbReference type="Proteomes" id="UP000253141">
    <property type="component" value="Unassembled WGS sequence"/>
</dbReference>
<evidence type="ECO:0000313" key="7">
    <source>
        <dbReference type="EMBL" id="RDB04356.1"/>
    </source>
</evidence>
<dbReference type="AlphaFoldDB" id="A0A369ICG7"/>
<reference evidence="7 8" key="1">
    <citation type="submission" date="2018-07" db="EMBL/GenBank/DDBJ databases">
        <title>Genome analysis of Runella aurantiaca.</title>
        <authorList>
            <person name="Yang X."/>
        </authorList>
    </citation>
    <scope>NUCLEOTIDE SEQUENCE [LARGE SCALE GENOMIC DNA]</scope>
    <source>
        <strain evidence="7 8">YX9</strain>
    </source>
</reference>
<dbReference type="PROSITE" id="PS00758">
    <property type="entry name" value="ARGE_DAPE_CPG2_1"/>
    <property type="match status" value="1"/>
</dbReference>
<dbReference type="Pfam" id="PF01546">
    <property type="entry name" value="Peptidase_M20"/>
    <property type="match status" value="1"/>
</dbReference>
<dbReference type="PANTHER" id="PTHR43808">
    <property type="entry name" value="ACETYLORNITHINE DEACETYLASE"/>
    <property type="match status" value="1"/>
</dbReference>
<dbReference type="SUPFAM" id="SSF53187">
    <property type="entry name" value="Zn-dependent exopeptidases"/>
    <property type="match status" value="1"/>
</dbReference>
<dbReference type="GO" id="GO:0046872">
    <property type="term" value="F:metal ion binding"/>
    <property type="evidence" value="ECO:0007669"/>
    <property type="project" value="UniProtKB-KW"/>
</dbReference>
<dbReference type="EMBL" id="QPIW01000017">
    <property type="protein sequence ID" value="RDB04356.1"/>
    <property type="molecule type" value="Genomic_DNA"/>
</dbReference>
<feature type="domain" description="Peptidase M20 dimerisation" evidence="6">
    <location>
        <begin position="231"/>
        <end position="330"/>
    </location>
</feature>
<dbReference type="InterPro" id="IPR002933">
    <property type="entry name" value="Peptidase_M20"/>
</dbReference>
<dbReference type="GO" id="GO:0016787">
    <property type="term" value="F:hydrolase activity"/>
    <property type="evidence" value="ECO:0007669"/>
    <property type="project" value="UniProtKB-KW"/>
</dbReference>
<keyword evidence="3 7" id="KW-0378">Hydrolase</keyword>
<feature type="signal peptide" evidence="5">
    <location>
        <begin position="1"/>
        <end position="26"/>
    </location>
</feature>
<comment type="caution">
    <text evidence="7">The sequence shown here is derived from an EMBL/GenBank/DDBJ whole genome shotgun (WGS) entry which is preliminary data.</text>
</comment>
<protein>
    <submittedName>
        <fullName evidence="7">M20/M25/M40 family metallo-hydrolase</fullName>
    </submittedName>
</protein>
<organism evidence="7 8">
    <name type="scientific">Runella aurantiaca</name>
    <dbReference type="NCBI Taxonomy" id="2282308"/>
    <lineage>
        <taxon>Bacteria</taxon>
        <taxon>Pseudomonadati</taxon>
        <taxon>Bacteroidota</taxon>
        <taxon>Cytophagia</taxon>
        <taxon>Cytophagales</taxon>
        <taxon>Spirosomataceae</taxon>
        <taxon>Runella</taxon>
    </lineage>
</organism>
<dbReference type="InterPro" id="IPR001261">
    <property type="entry name" value="ArgE/DapE_CS"/>
</dbReference>
<proteinExistence type="predicted"/>
<evidence type="ECO:0000256" key="3">
    <source>
        <dbReference type="ARBA" id="ARBA00022801"/>
    </source>
</evidence>
<feature type="chain" id="PRO_5016703077" evidence="5">
    <location>
        <begin position="27"/>
        <end position="441"/>
    </location>
</feature>
<dbReference type="InterPro" id="IPR050072">
    <property type="entry name" value="Peptidase_M20A"/>
</dbReference>
<comment type="cofactor">
    <cofactor evidence="1">
        <name>Zn(2+)</name>
        <dbReference type="ChEBI" id="CHEBI:29105"/>
    </cofactor>
</comment>
<dbReference type="SUPFAM" id="SSF55031">
    <property type="entry name" value="Bacterial exopeptidase dimerisation domain"/>
    <property type="match status" value="1"/>
</dbReference>
<keyword evidence="2" id="KW-0479">Metal-binding</keyword>
<evidence type="ECO:0000259" key="6">
    <source>
        <dbReference type="Pfam" id="PF07687"/>
    </source>
</evidence>
<dbReference type="PANTHER" id="PTHR43808:SF17">
    <property type="entry name" value="PEPTIDASE M20"/>
    <property type="match status" value="1"/>
</dbReference>
<sequence>MKNRKSTLRLFGLFSCFTLIFSTVYAQEEDAGRSGKAEAAYLKEAEQLAKTKQIQKAFQSILAQNKRNRDELIMLTEIPAPPFMETKRGLRFASMLKEAGADSVWTDKVGNVIALRKGKKRNRTVALDAHLDTVFPLETDVKVKIKGDTLFAPGIGDNTQGLVLVVSVLRALEEARIETEADVLFIGTVGEEGLGDLRGVKYLFTDQSPRIDSWIAVDGGELGRMSNMGLGSYRYRVTFKGPGGHSWGAFGLANPQHALGSAIHYFSKVADKFTRTGARTSYNVGRIGGGTSVNSIAFESWMEVDMRSEIPENLNLVDSLLKASVQQALQEHNAMKRMGPALTVEIKKIGDRPSGELPENLPLVQRAMAAITTFGVSPKVGRGSTNSNTPISKGIPAVTLGRGGKSSNAHALNEWWYDDEAYKSIQAALLTLVSEAGMVNP</sequence>
<dbReference type="InterPro" id="IPR036264">
    <property type="entry name" value="Bact_exopeptidase_dim_dom"/>
</dbReference>
<evidence type="ECO:0000256" key="2">
    <source>
        <dbReference type="ARBA" id="ARBA00022723"/>
    </source>
</evidence>
<evidence type="ECO:0000256" key="4">
    <source>
        <dbReference type="ARBA" id="ARBA00022833"/>
    </source>
</evidence>
<accession>A0A369ICG7</accession>
<keyword evidence="8" id="KW-1185">Reference proteome</keyword>
<keyword evidence="4" id="KW-0862">Zinc</keyword>